<name>A0A9X3XE84_9BACT</name>
<dbReference type="RefSeq" id="WP_272459905.1">
    <property type="nucleotide sequence ID" value="NZ_JAGTJJ010000082.1"/>
</dbReference>
<organism evidence="2 3">
    <name type="scientific">Polyangium jinanense</name>
    <dbReference type="NCBI Taxonomy" id="2829994"/>
    <lineage>
        <taxon>Bacteria</taxon>
        <taxon>Pseudomonadati</taxon>
        <taxon>Myxococcota</taxon>
        <taxon>Polyangia</taxon>
        <taxon>Polyangiales</taxon>
        <taxon>Polyangiaceae</taxon>
        <taxon>Polyangium</taxon>
    </lineage>
</organism>
<accession>A0A9X3XE84</accession>
<sequence>MTLRRSTPSLTYDLAWASARLGVAFLPAILFPSWITWTLTVLLVLGVVFLIVAAFMYSYVAACPGCGGLVQGLSLKMDCVGHQCDHCKRFVEVEGGRIVLTPPDRVSDVPSFGVLLRGSPGELPAICCTCGAPSTRTRALTMAGVSLDIPCCDDHEPSVRLRKAAGRVLLEVASLRFAQALGERDGVDVVGSGPYSDALARIPWISALAGIALTWLAFVIVRQELPSKQLLAGALAGAGAFVLMHFVVGAGFLVRRRLVRG</sequence>
<keyword evidence="1" id="KW-1133">Transmembrane helix</keyword>
<feature type="transmembrane region" description="Helical" evidence="1">
    <location>
        <begin position="202"/>
        <end position="221"/>
    </location>
</feature>
<gene>
    <name evidence="2" type="ORF">KEG57_50275</name>
</gene>
<reference evidence="2 3" key="1">
    <citation type="submission" date="2021-04" db="EMBL/GenBank/DDBJ databases">
        <title>Genome analysis of Polyangium sp.</title>
        <authorList>
            <person name="Li Y."/>
            <person name="Wang J."/>
        </authorList>
    </citation>
    <scope>NUCLEOTIDE SEQUENCE [LARGE SCALE GENOMIC DNA]</scope>
    <source>
        <strain evidence="2 3">SDU14</strain>
    </source>
</reference>
<protein>
    <submittedName>
        <fullName evidence="2">Uncharacterized protein</fullName>
    </submittedName>
</protein>
<keyword evidence="3" id="KW-1185">Reference proteome</keyword>
<feature type="transmembrane region" description="Helical" evidence="1">
    <location>
        <begin position="233"/>
        <end position="254"/>
    </location>
</feature>
<dbReference type="AlphaFoldDB" id="A0A9X3XE84"/>
<keyword evidence="1" id="KW-0472">Membrane</keyword>
<feature type="transmembrane region" description="Helical" evidence="1">
    <location>
        <begin position="37"/>
        <end position="60"/>
    </location>
</feature>
<proteinExistence type="predicted"/>
<comment type="caution">
    <text evidence="2">The sequence shown here is derived from an EMBL/GenBank/DDBJ whole genome shotgun (WGS) entry which is preliminary data.</text>
</comment>
<dbReference type="Proteomes" id="UP001151081">
    <property type="component" value="Unassembled WGS sequence"/>
</dbReference>
<keyword evidence="1" id="KW-0812">Transmembrane</keyword>
<evidence type="ECO:0000256" key="1">
    <source>
        <dbReference type="SAM" id="Phobius"/>
    </source>
</evidence>
<evidence type="ECO:0000313" key="3">
    <source>
        <dbReference type="Proteomes" id="UP001151081"/>
    </source>
</evidence>
<dbReference type="EMBL" id="JAGTJJ010000082">
    <property type="protein sequence ID" value="MDC3988754.1"/>
    <property type="molecule type" value="Genomic_DNA"/>
</dbReference>
<evidence type="ECO:0000313" key="2">
    <source>
        <dbReference type="EMBL" id="MDC3988754.1"/>
    </source>
</evidence>